<name>A0ABR9VZ53_9MICO</name>
<organism evidence="3 4">
    <name type="scientific">Brachybacterium epidermidis</name>
    <dbReference type="NCBI Taxonomy" id="2781983"/>
    <lineage>
        <taxon>Bacteria</taxon>
        <taxon>Bacillati</taxon>
        <taxon>Actinomycetota</taxon>
        <taxon>Actinomycetes</taxon>
        <taxon>Micrococcales</taxon>
        <taxon>Dermabacteraceae</taxon>
        <taxon>Brachybacterium</taxon>
    </lineage>
</organism>
<dbReference type="Pfam" id="PF02602">
    <property type="entry name" value="HEM4"/>
    <property type="match status" value="1"/>
</dbReference>
<accession>A0ABR9VZ53</accession>
<evidence type="ECO:0000256" key="1">
    <source>
        <dbReference type="SAM" id="MobiDB-lite"/>
    </source>
</evidence>
<protein>
    <submittedName>
        <fullName evidence="3">Uroporphyrinogen-III synthase</fullName>
    </submittedName>
</protein>
<dbReference type="InterPro" id="IPR003754">
    <property type="entry name" value="4pyrrol_synth_uPrphyn_synth"/>
</dbReference>
<dbReference type="EMBL" id="JADEYR010000003">
    <property type="protein sequence ID" value="MBE9403475.1"/>
    <property type="molecule type" value="Genomic_DNA"/>
</dbReference>
<dbReference type="CDD" id="cd06578">
    <property type="entry name" value="HemD"/>
    <property type="match status" value="1"/>
</dbReference>
<dbReference type="Proteomes" id="UP000644727">
    <property type="component" value="Unassembled WGS sequence"/>
</dbReference>
<dbReference type="RefSeq" id="WP_193865226.1">
    <property type="nucleotide sequence ID" value="NZ_JADEYR010000003.1"/>
</dbReference>
<sequence>MSEQSSKPVLVPSPAGEGRELVARLRELGHEVDHAPFVELRMNRDSDAKHAVAALMEGRFTQLVLEGARAVDLVLSYADLQDARDTGGNPSDGESDPASEDPDAPGRPVLALPRGTEITAIGEDTAAALAEVGLEPTRTVPALDAGAGLEVPAASREGEELLLITSATAPASLTGQLQQAGYAVTRVTGYRPVPVGLDPQVVRDLRLAGYSSVALPGTFLADLAGHLGIHRDIRVVTLHAGATKAAEARSLVVHGQATEPTGAALAEAIDRAVAGS</sequence>
<keyword evidence="4" id="KW-1185">Reference proteome</keyword>
<gene>
    <name evidence="3" type="ORF">IOE58_04490</name>
</gene>
<evidence type="ECO:0000259" key="2">
    <source>
        <dbReference type="Pfam" id="PF02602"/>
    </source>
</evidence>
<proteinExistence type="predicted"/>
<dbReference type="SUPFAM" id="SSF69618">
    <property type="entry name" value="HemD-like"/>
    <property type="match status" value="1"/>
</dbReference>
<dbReference type="Gene3D" id="3.40.50.10090">
    <property type="match status" value="1"/>
</dbReference>
<feature type="domain" description="Tetrapyrrole biosynthesis uroporphyrinogen III synthase" evidence="2">
    <location>
        <begin position="20"/>
        <end position="265"/>
    </location>
</feature>
<reference evidence="3 4" key="1">
    <citation type="submission" date="2020-10" db="EMBL/GenBank/DDBJ databases">
        <title>Draft genome and description of Brachybacterium epidermidis sp nov.</title>
        <authorList>
            <person name="Boxberger M."/>
            <person name="La Scola B."/>
        </authorList>
    </citation>
    <scope>NUCLEOTIDE SEQUENCE [LARGE SCALE GENOMIC DNA]</scope>
    <source>
        <strain evidence="3 4">Marseille-Q2903</strain>
    </source>
</reference>
<feature type="compositionally biased region" description="Acidic residues" evidence="1">
    <location>
        <begin position="93"/>
        <end position="103"/>
    </location>
</feature>
<evidence type="ECO:0000313" key="4">
    <source>
        <dbReference type="Proteomes" id="UP000644727"/>
    </source>
</evidence>
<evidence type="ECO:0000313" key="3">
    <source>
        <dbReference type="EMBL" id="MBE9403475.1"/>
    </source>
</evidence>
<feature type="region of interest" description="Disordered" evidence="1">
    <location>
        <begin position="82"/>
        <end position="108"/>
    </location>
</feature>
<comment type="caution">
    <text evidence="3">The sequence shown here is derived from an EMBL/GenBank/DDBJ whole genome shotgun (WGS) entry which is preliminary data.</text>
</comment>
<dbReference type="InterPro" id="IPR036108">
    <property type="entry name" value="4pyrrol_syn_uPrphyn_synt_sf"/>
</dbReference>